<protein>
    <recommendedName>
        <fullName evidence="4">Bromoperoxidase</fullName>
    </recommendedName>
</protein>
<dbReference type="EMBL" id="JAKGAQ010000001">
    <property type="protein sequence ID" value="MCF2869489.1"/>
    <property type="molecule type" value="Genomic_DNA"/>
</dbReference>
<sequence>MSLDDKTTRPTLDGVDRIDEAIERRAAMTRVSAKRPLRSVTSNKEEQLYSKAQPSNFTKGLEHNDYGLVEREQYEAFVKDLTSPNPKMDGPQHTGGRRWESPLAGHYFENEGPDPAQFTMAPAPKLGDSELCFEMASVYVMALLRDVSFSDLSNPEFKTEWVYPDGHPKAGQNATIQDFVDELGKLSWANPNETPRGFNSGFLTDHEVRRRTALWGSAGQLDVGTVFRGSTAGAKTGPYLSQFLLLGTGDRAGNTGNILNGLITYGVQTIDQRIARNTAKIDFMQTWEDWLAVQNGVDAKFTDEHWRDCKGLMATPRDLATYVHFDQLYQAYLNAGMMIDIQGGKVDRGAPIQGVPEEVDGVPKDSKRGDTSQGFATWGGPHMLSLVTEVASRGLRAVRRQKFQLHRRARPEVLAARLAQVHAGAHNGIDKGAVEQIKLMLGELGAGKPADDTKPGVILHWINQINAAPLTIAGTDHADANFLLPMAFAEGSPMHPAYGAGHATVAGACVTILKAFYDKGETMKGLFGLDTFYQTNPHMDGLVSAGAMPQDTLVSDELDKLAANIAIGRNWAGVHYYTDYYDSLRLGERIAAGVLEEQMLTYNEPVSLTFKDFDGHEVEIAFKGGKGDTPTLTSSDGGDWWSRPVEGFYDTLVAAADDTPLD</sequence>
<evidence type="ECO:0000313" key="3">
    <source>
        <dbReference type="Proteomes" id="UP001200557"/>
    </source>
</evidence>
<dbReference type="SUPFAM" id="SSF48317">
    <property type="entry name" value="Acid phosphatase/Vanadium-dependent haloperoxidase"/>
    <property type="match status" value="1"/>
</dbReference>
<keyword evidence="3" id="KW-1185">Reference proteome</keyword>
<dbReference type="InterPro" id="IPR036938">
    <property type="entry name" value="PAP2/HPO_sf"/>
</dbReference>
<feature type="region of interest" description="Disordered" evidence="1">
    <location>
        <begin position="29"/>
        <end position="56"/>
    </location>
</feature>
<dbReference type="InterPro" id="IPR052559">
    <property type="entry name" value="V-haloperoxidase"/>
</dbReference>
<reference evidence="2 3" key="1">
    <citation type="submission" date="2022-01" db="EMBL/GenBank/DDBJ databases">
        <title>Octadecabacter sp. nov., isolated from a marine alga.</title>
        <authorList>
            <person name="Jin M.S."/>
            <person name="Kim H.M."/>
            <person name="Han D.M."/>
            <person name="Jung J.J."/>
            <person name="Jeon C.O."/>
        </authorList>
    </citation>
    <scope>NUCLEOTIDE SEQUENCE [LARGE SCALE GENOMIC DNA]</scope>
    <source>
        <strain evidence="2 3">G9-8</strain>
    </source>
</reference>
<dbReference type="Proteomes" id="UP001200557">
    <property type="component" value="Unassembled WGS sequence"/>
</dbReference>
<dbReference type="RefSeq" id="WP_235223623.1">
    <property type="nucleotide sequence ID" value="NZ_JAKGAQ010000001.1"/>
</dbReference>
<dbReference type="PANTHER" id="PTHR34599">
    <property type="entry name" value="PEROXIDASE-RELATED"/>
    <property type="match status" value="1"/>
</dbReference>
<dbReference type="InterPro" id="IPR016119">
    <property type="entry name" value="Br/Cl_peroxidase_C"/>
</dbReference>
<evidence type="ECO:0008006" key="4">
    <source>
        <dbReference type="Google" id="ProtNLM"/>
    </source>
</evidence>
<comment type="caution">
    <text evidence="2">The sequence shown here is derived from an EMBL/GenBank/DDBJ whole genome shotgun (WGS) entry which is preliminary data.</text>
</comment>
<evidence type="ECO:0000313" key="2">
    <source>
        <dbReference type="EMBL" id="MCF2869489.1"/>
    </source>
</evidence>
<dbReference type="Gene3D" id="1.10.606.10">
    <property type="entry name" value="Vanadium-containing Chloroperoxidase, domain 2"/>
    <property type="match status" value="1"/>
</dbReference>
<evidence type="ECO:0000256" key="1">
    <source>
        <dbReference type="SAM" id="MobiDB-lite"/>
    </source>
</evidence>
<accession>A0ABS9CSW5</accession>
<proteinExistence type="predicted"/>
<dbReference type="PANTHER" id="PTHR34599:SF1">
    <property type="entry name" value="PHOSPHATIDIC ACID PHOSPHATASE TYPE 2_HALOPEROXIDASE DOMAIN-CONTAINING PROTEIN"/>
    <property type="match status" value="1"/>
</dbReference>
<gene>
    <name evidence="2" type="ORF">L0664_00295</name>
</gene>
<organism evidence="2 3">
    <name type="scientific">Octadecabacter dasysiphoniae</name>
    <dbReference type="NCBI Taxonomy" id="2909341"/>
    <lineage>
        <taxon>Bacteria</taxon>
        <taxon>Pseudomonadati</taxon>
        <taxon>Pseudomonadota</taxon>
        <taxon>Alphaproteobacteria</taxon>
        <taxon>Rhodobacterales</taxon>
        <taxon>Roseobacteraceae</taxon>
        <taxon>Octadecabacter</taxon>
    </lineage>
</organism>
<name>A0ABS9CSW5_9RHOB</name>